<accession>A0A4U7JCM9</accession>
<organism evidence="1 2">
    <name type="scientific">Ruminiclostridium herbifermentans</name>
    <dbReference type="NCBI Taxonomy" id="2488810"/>
    <lineage>
        <taxon>Bacteria</taxon>
        <taxon>Bacillati</taxon>
        <taxon>Bacillota</taxon>
        <taxon>Clostridia</taxon>
        <taxon>Eubacteriales</taxon>
        <taxon>Oscillospiraceae</taxon>
        <taxon>Ruminiclostridium</taxon>
    </lineage>
</organism>
<dbReference type="OrthoDB" id="5518837at2"/>
<sequence>MPLRENNKSTLTDICYVKLVPIGSVNPNNPLSDQSRAEQEKLLNRCLNDYPKGIIIGKDTTIGRYMIGEHELTMEKVTYHVGFPRRPAWIEE</sequence>
<evidence type="ECO:0000313" key="1">
    <source>
        <dbReference type="EMBL" id="QNU66743.1"/>
    </source>
</evidence>
<reference evidence="1 2" key="1">
    <citation type="submission" date="2020-09" db="EMBL/GenBank/DDBJ databases">
        <title>Characterization and genome sequencing of Ruminiclostridium sp. nov. MA18.</title>
        <authorList>
            <person name="Rettenmaier R."/>
            <person name="Kowollik M.-L."/>
            <person name="Liebl W."/>
            <person name="Zverlov V."/>
        </authorList>
    </citation>
    <scope>NUCLEOTIDE SEQUENCE [LARGE SCALE GENOMIC DNA]</scope>
    <source>
        <strain evidence="1 2">MA18</strain>
    </source>
</reference>
<protein>
    <submittedName>
        <fullName evidence="1">Uncharacterized protein</fullName>
    </submittedName>
</protein>
<name>A0A4U7JCM9_9FIRM</name>
<dbReference type="KEGG" id="rher:EHE19_018190"/>
<dbReference type="EMBL" id="CP061336">
    <property type="protein sequence ID" value="QNU66743.1"/>
    <property type="molecule type" value="Genomic_DNA"/>
</dbReference>
<evidence type="ECO:0000313" key="2">
    <source>
        <dbReference type="Proteomes" id="UP000306409"/>
    </source>
</evidence>
<dbReference type="AlphaFoldDB" id="A0A4U7JCM9"/>
<dbReference type="Proteomes" id="UP000306409">
    <property type="component" value="Chromosome"/>
</dbReference>
<gene>
    <name evidence="1" type="ORF">EHE19_018190</name>
</gene>
<keyword evidence="2" id="KW-1185">Reference proteome</keyword>
<proteinExistence type="predicted"/>
<dbReference type="RefSeq" id="WP_137698936.1">
    <property type="nucleotide sequence ID" value="NZ_CP061336.1"/>
</dbReference>